<proteinExistence type="predicted"/>
<comment type="caution">
    <text evidence="1">The sequence shown here is derived from an EMBL/GenBank/DDBJ whole genome shotgun (WGS) entry which is preliminary data.</text>
</comment>
<reference evidence="1 2" key="1">
    <citation type="journal article" date="2024" name="BMC Genomics">
        <title>De novo assembly and annotation of Popillia japonica's genome with initial clues to its potential as an invasive pest.</title>
        <authorList>
            <person name="Cucini C."/>
            <person name="Boschi S."/>
            <person name="Funari R."/>
            <person name="Cardaioli E."/>
            <person name="Iannotti N."/>
            <person name="Marturano G."/>
            <person name="Paoli F."/>
            <person name="Bruttini M."/>
            <person name="Carapelli A."/>
            <person name="Frati F."/>
            <person name="Nardi F."/>
        </authorList>
    </citation>
    <scope>NUCLEOTIDE SEQUENCE [LARGE SCALE GENOMIC DNA]</scope>
    <source>
        <strain evidence="1">DMR45628</strain>
    </source>
</reference>
<accession>A0AAW1I8V8</accession>
<gene>
    <name evidence="1" type="ORF">QE152_g37719</name>
</gene>
<dbReference type="Proteomes" id="UP001458880">
    <property type="component" value="Unassembled WGS sequence"/>
</dbReference>
<evidence type="ECO:0000313" key="1">
    <source>
        <dbReference type="EMBL" id="KAK9685724.1"/>
    </source>
</evidence>
<dbReference type="AlphaFoldDB" id="A0AAW1I8V8"/>
<evidence type="ECO:0000313" key="2">
    <source>
        <dbReference type="Proteomes" id="UP001458880"/>
    </source>
</evidence>
<sequence>MQAKRNGGKTKEEYGDGTKELRYYTRSQHGYVDGVSLVDEMARSQSPVMLRTLSSQAVLLSPPFTSFYGLRSELQNQLRLQV</sequence>
<keyword evidence="2" id="KW-1185">Reference proteome</keyword>
<dbReference type="EMBL" id="JASPKY010000755">
    <property type="protein sequence ID" value="KAK9685724.1"/>
    <property type="molecule type" value="Genomic_DNA"/>
</dbReference>
<organism evidence="1 2">
    <name type="scientific">Popillia japonica</name>
    <name type="common">Japanese beetle</name>
    <dbReference type="NCBI Taxonomy" id="7064"/>
    <lineage>
        <taxon>Eukaryota</taxon>
        <taxon>Metazoa</taxon>
        <taxon>Ecdysozoa</taxon>
        <taxon>Arthropoda</taxon>
        <taxon>Hexapoda</taxon>
        <taxon>Insecta</taxon>
        <taxon>Pterygota</taxon>
        <taxon>Neoptera</taxon>
        <taxon>Endopterygota</taxon>
        <taxon>Coleoptera</taxon>
        <taxon>Polyphaga</taxon>
        <taxon>Scarabaeiformia</taxon>
        <taxon>Scarabaeidae</taxon>
        <taxon>Rutelinae</taxon>
        <taxon>Popillia</taxon>
    </lineage>
</organism>
<protein>
    <submittedName>
        <fullName evidence="1">Uncharacterized protein</fullName>
    </submittedName>
</protein>
<name>A0AAW1I8V8_POPJA</name>